<evidence type="ECO:0000313" key="1">
    <source>
        <dbReference type="EMBL" id="SEA25462.1"/>
    </source>
</evidence>
<gene>
    <name evidence="1" type="ORF">SAMN05421875_10865</name>
</gene>
<dbReference type="AlphaFoldDB" id="A0A1H3ZQB8"/>
<dbReference type="Proteomes" id="UP000199002">
    <property type="component" value="Unassembled WGS sequence"/>
</dbReference>
<protein>
    <submittedName>
        <fullName evidence="1">Uncharacterized protein</fullName>
    </submittedName>
</protein>
<dbReference type="STRING" id="592050.SAMN05421875_10865"/>
<sequence>MHSITLRFLASCGAPSPSGRILGGIALRWADEAARAAQ</sequence>
<reference evidence="2" key="1">
    <citation type="submission" date="2016-10" db="EMBL/GenBank/DDBJ databases">
        <authorList>
            <person name="Varghese N."/>
            <person name="Submissions S."/>
        </authorList>
    </citation>
    <scope>NUCLEOTIDE SEQUENCE [LARGE SCALE GENOMIC DNA]</scope>
    <source>
        <strain evidence="2">DSM 25157</strain>
    </source>
</reference>
<proteinExistence type="predicted"/>
<dbReference type="EMBL" id="FNQJ01000008">
    <property type="protein sequence ID" value="SEA25462.1"/>
    <property type="molecule type" value="Genomic_DNA"/>
</dbReference>
<keyword evidence="2" id="KW-1185">Reference proteome</keyword>
<accession>A0A1H3ZQB8</accession>
<organism evidence="1 2">
    <name type="scientific">Acidovorax soli</name>
    <dbReference type="NCBI Taxonomy" id="592050"/>
    <lineage>
        <taxon>Bacteria</taxon>
        <taxon>Pseudomonadati</taxon>
        <taxon>Pseudomonadota</taxon>
        <taxon>Betaproteobacteria</taxon>
        <taxon>Burkholderiales</taxon>
        <taxon>Comamonadaceae</taxon>
        <taxon>Acidovorax</taxon>
    </lineage>
</organism>
<name>A0A1H3ZQB8_9BURK</name>
<evidence type="ECO:0000313" key="2">
    <source>
        <dbReference type="Proteomes" id="UP000199002"/>
    </source>
</evidence>